<accession>A0A1W0X987</accession>
<feature type="region of interest" description="Disordered" evidence="1">
    <location>
        <begin position="1"/>
        <end position="104"/>
    </location>
</feature>
<dbReference type="AlphaFoldDB" id="A0A1W0X987"/>
<dbReference type="OrthoDB" id="8195947at2759"/>
<organism evidence="2 3">
    <name type="scientific">Hypsibius exemplaris</name>
    <name type="common">Freshwater tardigrade</name>
    <dbReference type="NCBI Taxonomy" id="2072580"/>
    <lineage>
        <taxon>Eukaryota</taxon>
        <taxon>Metazoa</taxon>
        <taxon>Ecdysozoa</taxon>
        <taxon>Tardigrada</taxon>
        <taxon>Eutardigrada</taxon>
        <taxon>Parachela</taxon>
        <taxon>Hypsibioidea</taxon>
        <taxon>Hypsibiidae</taxon>
        <taxon>Hypsibius</taxon>
    </lineage>
</organism>
<evidence type="ECO:0000313" key="3">
    <source>
        <dbReference type="Proteomes" id="UP000192578"/>
    </source>
</evidence>
<name>A0A1W0X987_HYPEX</name>
<proteinExistence type="predicted"/>
<dbReference type="EMBL" id="MTYJ01000009">
    <property type="protein sequence ID" value="OQV23968.1"/>
    <property type="molecule type" value="Genomic_DNA"/>
</dbReference>
<dbReference type="Proteomes" id="UP000192578">
    <property type="component" value="Unassembled WGS sequence"/>
</dbReference>
<evidence type="ECO:0000256" key="1">
    <source>
        <dbReference type="SAM" id="MobiDB-lite"/>
    </source>
</evidence>
<feature type="compositionally biased region" description="Low complexity" evidence="1">
    <location>
        <begin position="43"/>
        <end position="52"/>
    </location>
</feature>
<protein>
    <submittedName>
        <fullName evidence="2">Uncharacterized protein</fullName>
    </submittedName>
</protein>
<gene>
    <name evidence="2" type="ORF">BV898_02314</name>
</gene>
<sequence length="152" mass="16796">MADNTADVVRLADDDDVDDDDDVRGSVLPPSGDEDAPSPPPESEIISEQQQPTDFPLQYQGQDGMFNGEVEDDAYRPQQGHGGMGDGAENGGDESNNHNHNNNHRNMEEAVTFFDYIPAEPLPFPGFVPVSFMCLRQSSRIRSICLRLMLSR</sequence>
<feature type="compositionally biased region" description="Gly residues" evidence="1">
    <location>
        <begin position="80"/>
        <end position="90"/>
    </location>
</feature>
<comment type="caution">
    <text evidence="2">The sequence shown here is derived from an EMBL/GenBank/DDBJ whole genome shotgun (WGS) entry which is preliminary data.</text>
</comment>
<evidence type="ECO:0000313" key="2">
    <source>
        <dbReference type="EMBL" id="OQV23968.1"/>
    </source>
</evidence>
<feature type="compositionally biased region" description="Acidic residues" evidence="1">
    <location>
        <begin position="13"/>
        <end position="22"/>
    </location>
</feature>
<keyword evidence="3" id="KW-1185">Reference proteome</keyword>
<reference evidence="3" key="1">
    <citation type="submission" date="2017-01" db="EMBL/GenBank/DDBJ databases">
        <title>Comparative genomics of anhydrobiosis in the tardigrade Hypsibius dujardini.</title>
        <authorList>
            <person name="Yoshida Y."/>
            <person name="Koutsovoulos G."/>
            <person name="Laetsch D."/>
            <person name="Stevens L."/>
            <person name="Kumar S."/>
            <person name="Horikawa D."/>
            <person name="Ishino K."/>
            <person name="Komine S."/>
            <person name="Tomita M."/>
            <person name="Blaxter M."/>
            <person name="Arakawa K."/>
        </authorList>
    </citation>
    <scope>NUCLEOTIDE SEQUENCE [LARGE SCALE GENOMIC DNA]</scope>
    <source>
        <strain evidence="3">Z151</strain>
    </source>
</reference>